<dbReference type="InterPro" id="IPR024079">
    <property type="entry name" value="MetalloPept_cat_dom_sf"/>
</dbReference>
<keyword evidence="8" id="KW-1185">Reference proteome</keyword>
<keyword evidence="2" id="KW-0645">Protease</keyword>
<keyword evidence="4" id="KW-0378">Hydrolase</keyword>
<dbReference type="GO" id="GO:0016485">
    <property type="term" value="P:protein processing"/>
    <property type="evidence" value="ECO:0007669"/>
    <property type="project" value="TreeGrafter"/>
</dbReference>
<dbReference type="SUPFAM" id="SSF55486">
    <property type="entry name" value="Metalloproteases ('zincins'), catalytic domain"/>
    <property type="match status" value="1"/>
</dbReference>
<evidence type="ECO:0000256" key="6">
    <source>
        <dbReference type="ARBA" id="ARBA00023049"/>
    </source>
</evidence>
<dbReference type="Gene3D" id="3.40.390.10">
    <property type="entry name" value="Collagenase (Catalytic Domain)"/>
    <property type="match status" value="1"/>
</dbReference>
<comment type="caution">
    <text evidence="7">The sequence shown here is derived from an EMBL/GenBank/DDBJ whole genome shotgun (WGS) entry which is preliminary data.</text>
</comment>
<dbReference type="GO" id="GO:0005886">
    <property type="term" value="C:plasma membrane"/>
    <property type="evidence" value="ECO:0007669"/>
    <property type="project" value="TreeGrafter"/>
</dbReference>
<dbReference type="PRINTS" id="PR00786">
    <property type="entry name" value="NEPRILYSIN"/>
</dbReference>
<dbReference type="InterPro" id="IPR018497">
    <property type="entry name" value="Peptidase_M13_C"/>
</dbReference>
<evidence type="ECO:0000313" key="7">
    <source>
        <dbReference type="EMBL" id="CAB4009090.1"/>
    </source>
</evidence>
<dbReference type="PANTHER" id="PTHR11733:SF240">
    <property type="entry name" value="GH14155P-RELATED"/>
    <property type="match status" value="1"/>
</dbReference>
<evidence type="ECO:0000313" key="8">
    <source>
        <dbReference type="Proteomes" id="UP001152795"/>
    </source>
</evidence>
<sequence length="772" mass="89819">MVHSNNVSTMPAFDPKNRSFSQKTKLEKFLFAFVVILFAIVGLLLYFYLIKIPKEVGIYRDEKSKQTNDGPEICTKQNCVLNAANLMEKMDQSVDPCDDFYSYACGGYDSMTPIPSHLNFIHVLKQLQDDNTKHLKMIVENTKLREYYAKQNPAVSKLLQAYDICMNHNNFEETTLSSFKKLIRSLGDSNITSKEWNKDNYNIFDAMVKGMRLKFNPFFSTGVWINPKNSSKHVFFITKPTLGLRAKSYLPKKTPRDEKIRDLYREYMITMLKSVASNPRDVPAAVDGVLRLEKRIAKILARFNDDYSALTIEELSRFTKFDWLSFFQNLANDVKYYTNNEDVILVNSKAIIKHINTVIATTDKHVLSNYIVWKVLQDSIPALPSELSRTEHKFKNNIRSRMLEQTQRWETCVEILSESFHKVLSHLYVEQRFSEDSRRKAFEIFHDIRREFVEDLKNKTWMDEKTKTAAAEKARGIHFLAGYTDDTNNIEEMNTVFQKAYVRDKSLRGWGRRQLLLEDVETKEIRLQINRSNFFETYLNQRSLVFKNNLKNLLHPVQKNSFEELTWNANAYYSRQENKISFLAGILQRPIYDRNNSRASNYGSLGMIVGHELTHAFDSKGHMFDKNGNQRNWWTSNSLKNFQERTACFTEQYNKFTILGESVRGKNTLGENIADNGGLKLAYNAFKRSEKQNGAELQLPGLNLTNDQVFFLSFAQVWCSKYTKDALEDTIKYHVPMMFRVTGPLRNSVEFSRAYRCPVGSRMNPAQKCGVW</sequence>
<dbReference type="EMBL" id="CACRXK020006334">
    <property type="protein sequence ID" value="CAB4009090.1"/>
    <property type="molecule type" value="Genomic_DNA"/>
</dbReference>
<dbReference type="InterPro" id="IPR008753">
    <property type="entry name" value="Peptidase_M13_N"/>
</dbReference>
<protein>
    <submittedName>
        <fullName evidence="7">Endothelin-converting enzyme 2-like isoform X2</fullName>
    </submittedName>
</protein>
<reference evidence="7" key="1">
    <citation type="submission" date="2020-04" db="EMBL/GenBank/DDBJ databases">
        <authorList>
            <person name="Alioto T."/>
            <person name="Alioto T."/>
            <person name="Gomez Garrido J."/>
        </authorList>
    </citation>
    <scope>NUCLEOTIDE SEQUENCE</scope>
    <source>
        <strain evidence="7">A484AB</strain>
    </source>
</reference>
<dbReference type="GO" id="GO:0004222">
    <property type="term" value="F:metalloendopeptidase activity"/>
    <property type="evidence" value="ECO:0007669"/>
    <property type="project" value="InterPro"/>
</dbReference>
<dbReference type="InterPro" id="IPR000718">
    <property type="entry name" value="Peptidase_M13"/>
</dbReference>
<dbReference type="Gene3D" id="1.10.1380.10">
    <property type="entry name" value="Neutral endopeptidase , domain2"/>
    <property type="match status" value="1"/>
</dbReference>
<evidence type="ECO:0000256" key="5">
    <source>
        <dbReference type="ARBA" id="ARBA00022833"/>
    </source>
</evidence>
<keyword evidence="3" id="KW-0479">Metal-binding</keyword>
<gene>
    <name evidence="7" type="ORF">PACLA_8A029928</name>
</gene>
<dbReference type="GO" id="GO:0046872">
    <property type="term" value="F:metal ion binding"/>
    <property type="evidence" value="ECO:0007669"/>
    <property type="project" value="UniProtKB-KW"/>
</dbReference>
<comment type="cofactor">
    <cofactor evidence="1">
        <name>Zn(2+)</name>
        <dbReference type="ChEBI" id="CHEBI:29105"/>
    </cofactor>
</comment>
<evidence type="ECO:0000256" key="4">
    <source>
        <dbReference type="ARBA" id="ARBA00022801"/>
    </source>
</evidence>
<evidence type="ECO:0000256" key="1">
    <source>
        <dbReference type="ARBA" id="ARBA00001947"/>
    </source>
</evidence>
<dbReference type="InterPro" id="IPR042089">
    <property type="entry name" value="Peptidase_M13_dom_2"/>
</dbReference>
<dbReference type="PANTHER" id="PTHR11733">
    <property type="entry name" value="ZINC METALLOPROTEASE FAMILY M13 NEPRILYSIN-RELATED"/>
    <property type="match status" value="1"/>
</dbReference>
<evidence type="ECO:0000256" key="3">
    <source>
        <dbReference type="ARBA" id="ARBA00022723"/>
    </source>
</evidence>
<name>A0A7D9EIS5_PARCT</name>
<dbReference type="Pfam" id="PF05649">
    <property type="entry name" value="Peptidase_M13_N"/>
    <property type="match status" value="1"/>
</dbReference>
<dbReference type="AlphaFoldDB" id="A0A7D9EIS5"/>
<keyword evidence="5" id="KW-0862">Zinc</keyword>
<dbReference type="CDD" id="cd08662">
    <property type="entry name" value="M13"/>
    <property type="match status" value="1"/>
</dbReference>
<keyword evidence="6" id="KW-0482">Metalloprotease</keyword>
<evidence type="ECO:0000256" key="2">
    <source>
        <dbReference type="ARBA" id="ARBA00022670"/>
    </source>
</evidence>
<dbReference type="PROSITE" id="PS51885">
    <property type="entry name" value="NEPRILYSIN"/>
    <property type="match status" value="1"/>
</dbReference>
<proteinExistence type="predicted"/>
<dbReference type="OrthoDB" id="6475849at2759"/>
<organism evidence="7 8">
    <name type="scientific">Paramuricea clavata</name>
    <name type="common">Red gorgonian</name>
    <name type="synonym">Violescent sea-whip</name>
    <dbReference type="NCBI Taxonomy" id="317549"/>
    <lineage>
        <taxon>Eukaryota</taxon>
        <taxon>Metazoa</taxon>
        <taxon>Cnidaria</taxon>
        <taxon>Anthozoa</taxon>
        <taxon>Octocorallia</taxon>
        <taxon>Malacalcyonacea</taxon>
        <taxon>Plexauridae</taxon>
        <taxon>Paramuricea</taxon>
    </lineage>
</organism>
<dbReference type="Pfam" id="PF01431">
    <property type="entry name" value="Peptidase_M13"/>
    <property type="match status" value="1"/>
</dbReference>
<dbReference type="Proteomes" id="UP001152795">
    <property type="component" value="Unassembled WGS sequence"/>
</dbReference>
<accession>A0A7D9EIS5</accession>